<dbReference type="SUPFAM" id="SSF48557">
    <property type="entry name" value="L-aspartase-like"/>
    <property type="match status" value="1"/>
</dbReference>
<keyword evidence="2" id="KW-1185">Reference proteome</keyword>
<dbReference type="AlphaFoldDB" id="A0A067WJE0"/>
<accession>A0A067WJE0</accession>
<dbReference type="Gene3D" id="1.10.275.10">
    <property type="entry name" value="Fumarase/aspartase (N-terminal domain)"/>
    <property type="match status" value="1"/>
</dbReference>
<dbReference type="Proteomes" id="UP000027336">
    <property type="component" value="Unassembled WGS sequence"/>
</dbReference>
<dbReference type="PATRIC" id="fig|685782.3.peg.354"/>
<name>A0A067WJE0_9HYPH</name>
<proteinExistence type="predicted"/>
<sequence length="71" mass="7796">MMTLKLISLLGRWILGVGLELLYLLENMLASRVIPVFPEKGSVGTLDNLVPLAHIASVMIGEGDAFFQHFV</sequence>
<dbReference type="EMBL" id="AHPK01000002">
    <property type="protein sequence ID" value="KEC56918.1"/>
    <property type="molecule type" value="Genomic_DNA"/>
</dbReference>
<dbReference type="InterPro" id="IPR001106">
    <property type="entry name" value="Aromatic_Lyase"/>
</dbReference>
<keyword evidence="1" id="KW-0456">Lyase</keyword>
<evidence type="ECO:0000313" key="1">
    <source>
        <dbReference type="EMBL" id="KEC56918.1"/>
    </source>
</evidence>
<dbReference type="InterPro" id="IPR008948">
    <property type="entry name" value="L-Aspartase-like"/>
</dbReference>
<gene>
    <name evidence="1" type="ORF">O99_00340</name>
</gene>
<organism evidence="1 2">
    <name type="scientific">Bartonella rochalimae ATCC BAA-1498</name>
    <dbReference type="NCBI Taxonomy" id="685782"/>
    <lineage>
        <taxon>Bacteria</taxon>
        <taxon>Pseudomonadati</taxon>
        <taxon>Pseudomonadota</taxon>
        <taxon>Alphaproteobacteria</taxon>
        <taxon>Hyphomicrobiales</taxon>
        <taxon>Bartonellaceae</taxon>
        <taxon>Bartonella</taxon>
    </lineage>
</organism>
<evidence type="ECO:0000313" key="2">
    <source>
        <dbReference type="Proteomes" id="UP000027336"/>
    </source>
</evidence>
<comment type="caution">
    <text evidence="1">The sequence shown here is derived from an EMBL/GenBank/DDBJ whole genome shotgun (WGS) entry which is preliminary data.</text>
</comment>
<protein>
    <submittedName>
        <fullName evidence="1">Histidine ammonia-lyase</fullName>
    </submittedName>
</protein>
<dbReference type="eggNOG" id="COG2986">
    <property type="taxonomic scope" value="Bacteria"/>
</dbReference>
<dbReference type="GO" id="GO:0016841">
    <property type="term" value="F:ammonia-lyase activity"/>
    <property type="evidence" value="ECO:0007669"/>
    <property type="project" value="UniProtKB-ARBA"/>
</dbReference>
<reference evidence="1 2" key="1">
    <citation type="submission" date="2012-04" db="EMBL/GenBank/DDBJ databases">
        <title>The Genome Sequence of Bartonella rochalimae BMGH.</title>
        <authorList>
            <consortium name="The Broad Institute Genome Sequencing Platform"/>
            <consortium name="The Broad Institute Genome Sequencing Center for Infectious Disease"/>
            <person name="Feldgarden M."/>
            <person name="Kirby J."/>
            <person name="Kosoy M."/>
            <person name="Birtles R."/>
            <person name="Probert W.S."/>
            <person name="Chiaraviglio L."/>
            <person name="Walker B."/>
            <person name="Young S.K."/>
            <person name="Zeng Q."/>
            <person name="Gargeya S."/>
            <person name="Fitzgerald M."/>
            <person name="Haas B."/>
            <person name="Abouelleil A."/>
            <person name="Alvarado L."/>
            <person name="Arachchi H.M."/>
            <person name="Berlin A.M."/>
            <person name="Chapman S.B."/>
            <person name="Goldberg J."/>
            <person name="Griggs A."/>
            <person name="Gujja S."/>
            <person name="Hansen M."/>
            <person name="Howarth C."/>
            <person name="Imamovic A."/>
            <person name="Larimer J."/>
            <person name="McCowen C."/>
            <person name="Montmayeur A."/>
            <person name="Murphy C."/>
            <person name="Neiman D."/>
            <person name="Pearson M."/>
            <person name="Priest M."/>
            <person name="Roberts A."/>
            <person name="Saif S."/>
            <person name="Shea T."/>
            <person name="Sisk P."/>
            <person name="Sykes S."/>
            <person name="Wortman J."/>
            <person name="Nusbaum C."/>
            <person name="Birren B."/>
        </authorList>
    </citation>
    <scope>NUCLEOTIDE SEQUENCE [LARGE SCALE GENOMIC DNA]</scope>
    <source>
        <strain evidence="1 2">ATCC BAA-1498</strain>
    </source>
</reference>
<dbReference type="HOGENOM" id="CLU_2731849_0_0_5"/>
<dbReference type="InterPro" id="IPR024083">
    <property type="entry name" value="Fumarase/histidase_N"/>
</dbReference>
<dbReference type="Pfam" id="PF00221">
    <property type="entry name" value="Lyase_aromatic"/>
    <property type="match status" value="1"/>
</dbReference>